<name>A0ABU2EF85_9BURK</name>
<dbReference type="PANTHER" id="PTHR35369">
    <property type="entry name" value="BLR3025 PROTEIN-RELATED"/>
    <property type="match status" value="1"/>
</dbReference>
<evidence type="ECO:0000313" key="3">
    <source>
        <dbReference type="EMBL" id="MDR8758239.1"/>
    </source>
</evidence>
<sequence length="488" mass="53882">MRVFLAVHLPRLQLEAFRPRWLPEPAHGCVVLERDRVVLVGRGALAAGVRPGMRRGGVLTMSPDIEVHERDVAREDDILRAVAVALMRFSPDVVVCDEGTVLVDVTASLRLFGGVTKLCHEFAPVIDAIGVTARISAAPTGQGAWLLAHYCSRRFVKLLSLGRALSSLPLTAVPELRPFSDWFTGLGCSTIADVRRLPRAGLQRRCGQDVLDSLDRAFGLAPELYEWMVLPETFAARVELPGRIEHAEAVLFAARCLVAQLCGWLAARQLAVSGLTLRLEHERGRQAIAPTEIPIAVAEPVWHDDYLVRLMKERLARTELAAPVIAVGIETTKMSDVAPMSDTLFPEPGGSPGDHARLVGLLTARLGEANVLRPAPTADHRPEIANRWVPLGDASKSGPLPVSLPRPTWLLDAPVQLVMRRHRPVYGTPLHMMSPGERIEAGWYDGRLVTRDYFVARAEDQACYWVYRERVGSREGDEPRWYLHGLFG</sequence>
<dbReference type="InterPro" id="IPR001126">
    <property type="entry name" value="UmuC"/>
</dbReference>
<dbReference type="CDD" id="cd03468">
    <property type="entry name" value="PolY_like"/>
    <property type="match status" value="1"/>
</dbReference>
<evidence type="ECO:0000256" key="1">
    <source>
        <dbReference type="ARBA" id="ARBA00022763"/>
    </source>
</evidence>
<dbReference type="SUPFAM" id="SSF56672">
    <property type="entry name" value="DNA/RNA polymerases"/>
    <property type="match status" value="1"/>
</dbReference>
<evidence type="ECO:0000259" key="2">
    <source>
        <dbReference type="Pfam" id="PF00817"/>
    </source>
</evidence>
<dbReference type="Pfam" id="PF00817">
    <property type="entry name" value="IMS"/>
    <property type="match status" value="1"/>
</dbReference>
<organism evidence="3 4">
    <name type="scientific">Burkholderia pseudomultivorans</name>
    <dbReference type="NCBI Taxonomy" id="1207504"/>
    <lineage>
        <taxon>Bacteria</taxon>
        <taxon>Pseudomonadati</taxon>
        <taxon>Pseudomonadota</taxon>
        <taxon>Betaproteobacteria</taxon>
        <taxon>Burkholderiales</taxon>
        <taxon>Burkholderiaceae</taxon>
        <taxon>Burkholderia</taxon>
        <taxon>Burkholderia cepacia complex</taxon>
    </lineage>
</organism>
<keyword evidence="4" id="KW-1185">Reference proteome</keyword>
<reference evidence="3 4" key="1">
    <citation type="submission" date="2019-06" db="EMBL/GenBank/DDBJ databases">
        <title>Evolution of Burkholderia multivorans in the lungs of Cystic Fibrosis patients.</title>
        <authorList>
            <person name="Moreira L.M."/>
        </authorList>
    </citation>
    <scope>NUCLEOTIDE SEQUENCE [LARGE SCALE GENOMIC DNA]</scope>
    <source>
        <strain evidence="3 4">VC13239</strain>
    </source>
</reference>
<dbReference type="InterPro" id="IPR043502">
    <property type="entry name" value="DNA/RNA_pol_sf"/>
</dbReference>
<comment type="caution">
    <text evidence="3">The sequence shown here is derived from an EMBL/GenBank/DDBJ whole genome shotgun (WGS) entry which is preliminary data.</text>
</comment>
<dbReference type="EMBL" id="VJSY01000092">
    <property type="protein sequence ID" value="MDR8758239.1"/>
    <property type="molecule type" value="Genomic_DNA"/>
</dbReference>
<dbReference type="Proteomes" id="UP001248067">
    <property type="component" value="Unassembled WGS sequence"/>
</dbReference>
<dbReference type="PANTHER" id="PTHR35369:SF2">
    <property type="entry name" value="BLR3025 PROTEIN"/>
    <property type="match status" value="1"/>
</dbReference>
<proteinExistence type="predicted"/>
<keyword evidence="1" id="KW-0227">DNA damage</keyword>
<gene>
    <name evidence="3" type="primary">imuB_2</name>
    <name evidence="3" type="ORF">FEQ00_06702</name>
</gene>
<feature type="domain" description="UmuC" evidence="2">
    <location>
        <begin position="35"/>
        <end position="147"/>
    </location>
</feature>
<evidence type="ECO:0000313" key="4">
    <source>
        <dbReference type="Proteomes" id="UP001248067"/>
    </source>
</evidence>
<accession>A0ABU2EF85</accession>
<dbReference type="InterPro" id="IPR050356">
    <property type="entry name" value="SulA_CellDiv_inhibitor"/>
</dbReference>
<protein>
    <submittedName>
        <fullName evidence="3">Protein ImuB</fullName>
    </submittedName>
</protein>
<dbReference type="RefSeq" id="WP_081350665.1">
    <property type="nucleotide sequence ID" value="NZ_CADFDQ010000035.1"/>
</dbReference>